<proteinExistence type="predicted"/>
<dbReference type="OMA" id="ANKELFC"/>
<dbReference type="STRING" id="3641.A0A061FTK8"/>
<keyword evidence="1" id="KW-0175">Coiled coil</keyword>
<dbReference type="InterPro" id="IPR045177">
    <property type="entry name" value="FDM1-5/IDN2"/>
</dbReference>
<dbReference type="Proteomes" id="UP000026915">
    <property type="component" value="Chromosome 10"/>
</dbReference>
<dbReference type="AlphaFoldDB" id="A0A061FTK8"/>
<dbReference type="GO" id="GO:0080188">
    <property type="term" value="P:gene silencing by siRNA-directed DNA methylation"/>
    <property type="evidence" value="ECO:0007669"/>
    <property type="project" value="InterPro"/>
</dbReference>
<dbReference type="KEGG" id="tcc:18586033"/>
<name>A0A061FTK8_THECC</name>
<dbReference type="PANTHER" id="PTHR21596:SF82">
    <property type="entry name" value="FACTOR OF DNA METHYLATION 5-LIKE"/>
    <property type="match status" value="1"/>
</dbReference>
<dbReference type="HOGENOM" id="CLU_021775_2_0_1"/>
<dbReference type="OrthoDB" id="1892195at2759"/>
<dbReference type="Gramene" id="EOY18034">
    <property type="protein sequence ID" value="EOY18034"/>
    <property type="gene ID" value="TCM_042701"/>
</dbReference>
<organism evidence="3 4">
    <name type="scientific">Theobroma cacao</name>
    <name type="common">Cacao</name>
    <name type="synonym">Cocoa</name>
    <dbReference type="NCBI Taxonomy" id="3641"/>
    <lineage>
        <taxon>Eukaryota</taxon>
        <taxon>Viridiplantae</taxon>
        <taxon>Streptophyta</taxon>
        <taxon>Embryophyta</taxon>
        <taxon>Tracheophyta</taxon>
        <taxon>Spermatophyta</taxon>
        <taxon>Magnoliopsida</taxon>
        <taxon>eudicotyledons</taxon>
        <taxon>Gunneridae</taxon>
        <taxon>Pentapetalae</taxon>
        <taxon>rosids</taxon>
        <taxon>malvids</taxon>
        <taxon>Malvales</taxon>
        <taxon>Malvaceae</taxon>
        <taxon>Byttnerioideae</taxon>
        <taxon>Theobroma</taxon>
    </lineage>
</organism>
<dbReference type="InterPro" id="IPR005379">
    <property type="entry name" value="FDM1-5/IDN2_XH"/>
</dbReference>
<evidence type="ECO:0000313" key="4">
    <source>
        <dbReference type="Proteomes" id="UP000026915"/>
    </source>
</evidence>
<sequence>MERHYFEEELKKERRLVRNLIHEIDYKNQQLSEIEHKYDETTATLRGLVDGLIAKIDSKDSKLLDWELKYNTTVRRLMDENTKLRDEFVKELKKVKSENIKLKCKLGQRTKELEECKSQSDLERRTLINEMEVLKENLPCQNLVEVDKTSSAQVAALRKELEEKSEALQDLESRYNCLTVKQILTNQELQDARKESINGLKDMLNSRTTLGVKRMGEINQKAFEVACSLKFPNEDWQEISAKLCSSWEQNVQDPKWHPFKRIPFRGNLQEIVDEDDEKLKELRNEYGEAAFEAVTTALMEMNEYNASGRYAVPEIWNLKEGRRASMKEIIQYIIKQLKTHKRKRKLT</sequence>
<feature type="coiled-coil region" evidence="1">
    <location>
        <begin position="154"/>
        <end position="181"/>
    </location>
</feature>
<evidence type="ECO:0000259" key="2">
    <source>
        <dbReference type="Pfam" id="PF03469"/>
    </source>
</evidence>
<dbReference type="Pfam" id="PF03469">
    <property type="entry name" value="XH"/>
    <property type="match status" value="1"/>
</dbReference>
<dbReference type="Gramene" id="Tc10v2_t002950.5">
    <property type="protein sequence ID" value="Tc10v2_p002950.5"/>
    <property type="gene ID" value="Tc10v2_g002950"/>
</dbReference>
<dbReference type="Gramene" id="Tc10v2_t002950.4">
    <property type="protein sequence ID" value="Tc10v2_p002950.4"/>
    <property type="gene ID" value="Tc10v2_g002950"/>
</dbReference>
<reference evidence="3 4" key="1">
    <citation type="journal article" date="2013" name="Genome Biol.">
        <title>The genome sequence of the most widely cultivated cacao type and its use to identify candidate genes regulating pod color.</title>
        <authorList>
            <person name="Motamayor J.C."/>
            <person name="Mockaitis K."/>
            <person name="Schmutz J."/>
            <person name="Haiminen N."/>
            <person name="Iii D.L."/>
            <person name="Cornejo O."/>
            <person name="Findley S.D."/>
            <person name="Zheng P."/>
            <person name="Utro F."/>
            <person name="Royaert S."/>
            <person name="Saski C."/>
            <person name="Jenkins J."/>
            <person name="Podicheti R."/>
            <person name="Zhao M."/>
            <person name="Scheffler B.E."/>
            <person name="Stack J.C."/>
            <person name="Feltus F.A."/>
            <person name="Mustiga G.M."/>
            <person name="Amores F."/>
            <person name="Phillips W."/>
            <person name="Marelli J.P."/>
            <person name="May G.D."/>
            <person name="Shapiro H."/>
            <person name="Ma J."/>
            <person name="Bustamante C.D."/>
            <person name="Schnell R.J."/>
            <person name="Main D."/>
            <person name="Gilbert D."/>
            <person name="Parida L."/>
            <person name="Kuhn D.N."/>
        </authorList>
    </citation>
    <scope>NUCLEOTIDE SEQUENCE [LARGE SCALE GENOMIC DNA]</scope>
    <source>
        <strain evidence="4">cv. Matina 1-6</strain>
    </source>
</reference>
<dbReference type="PANTHER" id="PTHR21596">
    <property type="entry name" value="RIBONUCLEASE P SUBUNIT P38"/>
    <property type="match status" value="1"/>
</dbReference>
<protein>
    <submittedName>
        <fullName evidence="3">XH/XS domain-containing protein, putative</fullName>
    </submittedName>
</protein>
<keyword evidence="4" id="KW-1185">Reference proteome</keyword>
<evidence type="ECO:0000256" key="1">
    <source>
        <dbReference type="SAM" id="Coils"/>
    </source>
</evidence>
<dbReference type="eggNOG" id="ENOG502RZM6">
    <property type="taxonomic scope" value="Eukaryota"/>
</dbReference>
<dbReference type="EMBL" id="CM001888">
    <property type="protein sequence ID" value="EOY18034.1"/>
    <property type="molecule type" value="Genomic_DNA"/>
</dbReference>
<dbReference type="SMR" id="A0A061FTK8"/>
<dbReference type="Gramene" id="Tc10v2_t002950.1">
    <property type="protein sequence ID" value="Tc10v2_p002950.1"/>
    <property type="gene ID" value="Tc10v2_g002950"/>
</dbReference>
<evidence type="ECO:0000313" key="3">
    <source>
        <dbReference type="EMBL" id="EOY18034.1"/>
    </source>
</evidence>
<dbReference type="InParanoid" id="A0A061FTK8"/>
<dbReference type="FunCoup" id="A0A061FTK8">
    <property type="interactions" value="43"/>
</dbReference>
<dbReference type="Gramene" id="Tc10v2_t002950.3">
    <property type="protein sequence ID" value="Tc10v2_p002950.3"/>
    <property type="gene ID" value="Tc10v2_g002950"/>
</dbReference>
<gene>
    <name evidence="3" type="ORF">TCM_042701</name>
</gene>
<accession>A0A061FTK8</accession>
<feature type="domain" description="Factor of DNA methylation 1-5/IDN2" evidence="2">
    <location>
        <begin position="213"/>
        <end position="343"/>
    </location>
</feature>
<dbReference type="Gramene" id="Tc10v2_t002950.2">
    <property type="protein sequence ID" value="Tc10v2_p002950.2"/>
    <property type="gene ID" value="Tc10v2_g002950"/>
</dbReference>